<dbReference type="PANTHER" id="PTHR13645:SF0">
    <property type="entry name" value="DEFENSIN"/>
    <property type="match status" value="1"/>
</dbReference>
<dbReference type="InterPro" id="IPR036574">
    <property type="entry name" value="Scorpion_toxin-like_sf"/>
</dbReference>
<evidence type="ECO:0000259" key="10">
    <source>
        <dbReference type="PROSITE" id="PS51378"/>
    </source>
</evidence>
<dbReference type="Proteomes" id="UP000625711">
    <property type="component" value="Unassembled WGS sequence"/>
</dbReference>
<evidence type="ECO:0000256" key="1">
    <source>
        <dbReference type="ARBA" id="ARBA00004613"/>
    </source>
</evidence>
<organism evidence="11 12">
    <name type="scientific">Rhynchophorus ferrugineus</name>
    <name type="common">Red palm weevil</name>
    <name type="synonym">Curculio ferrugineus</name>
    <dbReference type="NCBI Taxonomy" id="354439"/>
    <lineage>
        <taxon>Eukaryota</taxon>
        <taxon>Metazoa</taxon>
        <taxon>Ecdysozoa</taxon>
        <taxon>Arthropoda</taxon>
        <taxon>Hexapoda</taxon>
        <taxon>Insecta</taxon>
        <taxon>Pterygota</taxon>
        <taxon>Neoptera</taxon>
        <taxon>Endopterygota</taxon>
        <taxon>Coleoptera</taxon>
        <taxon>Polyphaga</taxon>
        <taxon>Cucujiformia</taxon>
        <taxon>Curculionidae</taxon>
        <taxon>Dryophthorinae</taxon>
        <taxon>Rhynchophorus</taxon>
    </lineage>
</organism>
<name>A0A834HTR8_RHYFE</name>
<evidence type="ECO:0000256" key="9">
    <source>
        <dbReference type="SAM" id="SignalP"/>
    </source>
</evidence>
<evidence type="ECO:0000256" key="2">
    <source>
        <dbReference type="ARBA" id="ARBA00022525"/>
    </source>
</evidence>
<dbReference type="PANTHER" id="PTHR13645">
    <property type="entry name" value="DEFENSIN"/>
    <property type="match status" value="1"/>
</dbReference>
<accession>A0A834HTR8</accession>
<dbReference type="Gene3D" id="3.30.30.10">
    <property type="entry name" value="Knottin, scorpion toxin-like"/>
    <property type="match status" value="1"/>
</dbReference>
<feature type="chain" id="PRO_5032326608" description="Invertebrate defensins family profile domain-containing protein" evidence="9">
    <location>
        <begin position="20"/>
        <end position="96"/>
    </location>
</feature>
<feature type="domain" description="Invertebrate defensins family profile" evidence="10">
    <location>
        <begin position="39"/>
        <end position="83"/>
    </location>
</feature>
<evidence type="ECO:0000256" key="3">
    <source>
        <dbReference type="ARBA" id="ARBA00022529"/>
    </source>
</evidence>
<feature type="signal peptide" evidence="9">
    <location>
        <begin position="1"/>
        <end position="19"/>
    </location>
</feature>
<dbReference type="AlphaFoldDB" id="A0A834HTR8"/>
<dbReference type="Pfam" id="PF01097">
    <property type="entry name" value="Defensin_2"/>
    <property type="match status" value="1"/>
</dbReference>
<keyword evidence="4" id="KW-0399">Innate immunity</keyword>
<evidence type="ECO:0000256" key="6">
    <source>
        <dbReference type="ARBA" id="ARBA00022940"/>
    </source>
</evidence>
<keyword evidence="9" id="KW-0732">Signal</keyword>
<evidence type="ECO:0000256" key="7">
    <source>
        <dbReference type="ARBA" id="ARBA00023022"/>
    </source>
</evidence>
<keyword evidence="2" id="KW-0964">Secreted</keyword>
<protein>
    <recommendedName>
        <fullName evidence="10">Invertebrate defensins family profile domain-containing protein</fullName>
    </recommendedName>
</protein>
<gene>
    <name evidence="11" type="ORF">GWI33_019782</name>
</gene>
<keyword evidence="3" id="KW-0929">Antimicrobial</keyword>
<reference evidence="11" key="1">
    <citation type="submission" date="2020-08" db="EMBL/GenBank/DDBJ databases">
        <title>Genome sequencing and assembly of the red palm weevil Rhynchophorus ferrugineus.</title>
        <authorList>
            <person name="Dias G.B."/>
            <person name="Bergman C.M."/>
            <person name="Manee M."/>
        </authorList>
    </citation>
    <scope>NUCLEOTIDE SEQUENCE</scope>
    <source>
        <strain evidence="11">AA-2017</strain>
        <tissue evidence="11">Whole larva</tissue>
    </source>
</reference>
<evidence type="ECO:0000313" key="11">
    <source>
        <dbReference type="EMBL" id="KAF7266947.1"/>
    </source>
</evidence>
<comment type="caution">
    <text evidence="11">The sequence shown here is derived from an EMBL/GenBank/DDBJ whole genome shotgun (WGS) entry which is preliminary data.</text>
</comment>
<dbReference type="OrthoDB" id="10038290at2759"/>
<dbReference type="CDD" id="cd21806">
    <property type="entry name" value="DEFL_defensin-like"/>
    <property type="match status" value="1"/>
</dbReference>
<dbReference type="GO" id="GO:0045087">
    <property type="term" value="P:innate immune response"/>
    <property type="evidence" value="ECO:0007669"/>
    <property type="project" value="UniProtKB-KW"/>
</dbReference>
<sequence>MFKFVVVGLLIALAVSSHCAPMDEDFQDDLAEGPVRVKRATCDLLSFEVKGFKLNDSACAAHCLTLGKKGGHCNSSKLFGNKVVLKLCLFVFLYLY</sequence>
<evidence type="ECO:0000313" key="12">
    <source>
        <dbReference type="Proteomes" id="UP000625711"/>
    </source>
</evidence>
<dbReference type="GO" id="GO:0042742">
    <property type="term" value="P:defense response to bacterium"/>
    <property type="evidence" value="ECO:0007669"/>
    <property type="project" value="UniProtKB-KW"/>
</dbReference>
<keyword evidence="5" id="KW-0391">Immunity</keyword>
<evidence type="ECO:0000256" key="8">
    <source>
        <dbReference type="ARBA" id="ARBA00023157"/>
    </source>
</evidence>
<keyword evidence="12" id="KW-1185">Reference proteome</keyword>
<evidence type="ECO:0000256" key="5">
    <source>
        <dbReference type="ARBA" id="ARBA00022859"/>
    </source>
</evidence>
<keyword evidence="8" id="KW-1015">Disulfide bond</keyword>
<keyword evidence="7" id="KW-0044">Antibiotic</keyword>
<dbReference type="InterPro" id="IPR001542">
    <property type="entry name" value="Defensin_invertebrate/fungal"/>
</dbReference>
<dbReference type="GO" id="GO:0006959">
    <property type="term" value="P:humoral immune response"/>
    <property type="evidence" value="ECO:0007669"/>
    <property type="project" value="TreeGrafter"/>
</dbReference>
<evidence type="ECO:0000256" key="4">
    <source>
        <dbReference type="ARBA" id="ARBA00022588"/>
    </source>
</evidence>
<dbReference type="SUPFAM" id="SSF57095">
    <property type="entry name" value="Scorpion toxin-like"/>
    <property type="match status" value="1"/>
</dbReference>
<dbReference type="GO" id="GO:0005615">
    <property type="term" value="C:extracellular space"/>
    <property type="evidence" value="ECO:0007669"/>
    <property type="project" value="TreeGrafter"/>
</dbReference>
<dbReference type="EMBL" id="JAACXV010014484">
    <property type="protein sequence ID" value="KAF7266947.1"/>
    <property type="molecule type" value="Genomic_DNA"/>
</dbReference>
<proteinExistence type="predicted"/>
<dbReference type="PROSITE" id="PS51378">
    <property type="entry name" value="INVERT_DEFENSINS"/>
    <property type="match status" value="1"/>
</dbReference>
<comment type="subcellular location">
    <subcellularLocation>
        <location evidence="1">Secreted</location>
    </subcellularLocation>
</comment>
<keyword evidence="6" id="KW-0211">Defensin</keyword>